<feature type="repeat" description="ANK" evidence="3">
    <location>
        <begin position="333"/>
        <end position="365"/>
    </location>
</feature>
<dbReference type="PROSITE" id="PS50297">
    <property type="entry name" value="ANK_REP_REGION"/>
    <property type="match status" value="3"/>
</dbReference>
<keyword evidence="1" id="KW-0677">Repeat</keyword>
<organism evidence="4 5">
    <name type="scientific">Didymella heteroderae</name>
    <dbReference type="NCBI Taxonomy" id="1769908"/>
    <lineage>
        <taxon>Eukaryota</taxon>
        <taxon>Fungi</taxon>
        <taxon>Dikarya</taxon>
        <taxon>Ascomycota</taxon>
        <taxon>Pezizomycotina</taxon>
        <taxon>Dothideomycetes</taxon>
        <taxon>Pleosporomycetidae</taxon>
        <taxon>Pleosporales</taxon>
        <taxon>Pleosporineae</taxon>
        <taxon>Didymellaceae</taxon>
        <taxon>Didymella</taxon>
    </lineage>
</organism>
<evidence type="ECO:0000256" key="1">
    <source>
        <dbReference type="ARBA" id="ARBA00022737"/>
    </source>
</evidence>
<dbReference type="PANTHER" id="PTHR24189">
    <property type="entry name" value="MYOTROPHIN"/>
    <property type="match status" value="1"/>
</dbReference>
<dbReference type="SUPFAM" id="SSF48403">
    <property type="entry name" value="Ankyrin repeat"/>
    <property type="match status" value="1"/>
</dbReference>
<evidence type="ECO:0000256" key="3">
    <source>
        <dbReference type="PROSITE-ProRule" id="PRU00023"/>
    </source>
</evidence>
<dbReference type="Pfam" id="PF00023">
    <property type="entry name" value="Ank"/>
    <property type="match status" value="1"/>
</dbReference>
<evidence type="ECO:0000256" key="2">
    <source>
        <dbReference type="ARBA" id="ARBA00023043"/>
    </source>
</evidence>
<reference evidence="4" key="1">
    <citation type="submission" date="2019-04" db="EMBL/GenBank/DDBJ databases">
        <title>Sequencing of skin fungus with MAO and IRED activity.</title>
        <authorList>
            <person name="Marsaioli A.J."/>
            <person name="Bonatto J.M.C."/>
            <person name="Reis Junior O."/>
        </authorList>
    </citation>
    <scope>NUCLEOTIDE SEQUENCE</scope>
    <source>
        <strain evidence="4">28M1</strain>
    </source>
</reference>
<name>A0A9P4WFN2_9PLEO</name>
<feature type="repeat" description="ANK" evidence="3">
    <location>
        <begin position="403"/>
        <end position="435"/>
    </location>
</feature>
<dbReference type="InterPro" id="IPR036770">
    <property type="entry name" value="Ankyrin_rpt-contain_sf"/>
</dbReference>
<keyword evidence="5" id="KW-1185">Reference proteome</keyword>
<dbReference type="OrthoDB" id="539213at2759"/>
<proteinExistence type="predicted"/>
<dbReference type="PROSITE" id="PS50088">
    <property type="entry name" value="ANK_REPEAT"/>
    <property type="match status" value="4"/>
</dbReference>
<feature type="repeat" description="ANK" evidence="3">
    <location>
        <begin position="473"/>
        <end position="505"/>
    </location>
</feature>
<accession>A0A9P4WFN2</accession>
<dbReference type="Proteomes" id="UP000758155">
    <property type="component" value="Unassembled WGS sequence"/>
</dbReference>
<dbReference type="Pfam" id="PF13637">
    <property type="entry name" value="Ank_4"/>
    <property type="match status" value="1"/>
</dbReference>
<gene>
    <name evidence="4" type="ORF">E8E12_001087</name>
</gene>
<feature type="non-terminal residue" evidence="4">
    <location>
        <position position="543"/>
    </location>
</feature>
<protein>
    <recommendedName>
        <fullName evidence="6">Ankyrin</fullName>
    </recommendedName>
</protein>
<evidence type="ECO:0008006" key="6">
    <source>
        <dbReference type="Google" id="ProtNLM"/>
    </source>
</evidence>
<feature type="repeat" description="ANK" evidence="3">
    <location>
        <begin position="368"/>
        <end position="400"/>
    </location>
</feature>
<dbReference type="EMBL" id="SWKV01000218">
    <property type="protein sequence ID" value="KAF3030323.1"/>
    <property type="molecule type" value="Genomic_DNA"/>
</dbReference>
<dbReference type="Gene3D" id="1.25.40.20">
    <property type="entry name" value="Ankyrin repeat-containing domain"/>
    <property type="match status" value="1"/>
</dbReference>
<comment type="caution">
    <text evidence="4">The sequence shown here is derived from an EMBL/GenBank/DDBJ whole genome shotgun (WGS) entry which is preliminary data.</text>
</comment>
<evidence type="ECO:0000313" key="4">
    <source>
        <dbReference type="EMBL" id="KAF3030323.1"/>
    </source>
</evidence>
<sequence length="543" mass="58782">PAQLLSANDKTMTLDSTSSAEKDAARSSCLLSCSPLTVPLRKAQFELHFRNWGFRKNQRKKVWAATAFPVAKRERDGKETEVWECCECISAKRSKKQPARYGYDAEFSYGSQAPSPKIPEGLYICTPAALQADTARFYNLPWFRFPETIESTINPYLDLAAVTISMANKSVSNPVRSRPQNLEIVGSISVIPHEVISALSIRATTAGTLTLSNTVRSIHHHLRAMIPEGFDREPTAIHKDTSGLTKMNGNVQHLSLAVFLLSNDLVTTEKLAELIGLFVDASGVQLLRSLLAIQTPTIEALAEKLVLGPIQSGIKIVVQTCHEARASPNVTLLGPTALQYVVEKANIELTRILIEAGAEVNTPPSEYCDRTALQAAVVSSNIELVQILLEAKADVHAPPADYCGMTALQAAAEGGKIELVQYLLTAGANVNAPATRYAGATALQVAAIHEYVIIATVPLNAGADANADGALEEGRTALEGAAEHGRIDMVQLLLNAGVDLRKQGNTQYKRTLQLASENEYRALERLVGAHYKSSCTDDQLYAL</sequence>
<keyword evidence="2 3" id="KW-0040">ANK repeat</keyword>
<dbReference type="PANTHER" id="PTHR24189:SF50">
    <property type="entry name" value="ANKYRIN REPEAT AND SOCS BOX PROTEIN 2"/>
    <property type="match status" value="1"/>
</dbReference>
<dbReference type="InterPro" id="IPR002110">
    <property type="entry name" value="Ankyrin_rpt"/>
</dbReference>
<dbReference type="InterPro" id="IPR050745">
    <property type="entry name" value="Multifunctional_regulatory"/>
</dbReference>
<evidence type="ECO:0000313" key="5">
    <source>
        <dbReference type="Proteomes" id="UP000758155"/>
    </source>
</evidence>
<dbReference type="SMART" id="SM00248">
    <property type="entry name" value="ANK"/>
    <property type="match status" value="5"/>
</dbReference>
<dbReference type="AlphaFoldDB" id="A0A9P4WFN2"/>